<comment type="caution">
    <text evidence="1">The sequence shown here is derived from an EMBL/GenBank/DDBJ whole genome shotgun (WGS) entry which is preliminary data.</text>
</comment>
<evidence type="ECO:0000313" key="2">
    <source>
        <dbReference type="Proteomes" id="UP001164250"/>
    </source>
</evidence>
<organism evidence="1 2">
    <name type="scientific">Pistacia atlantica</name>
    <dbReference type="NCBI Taxonomy" id="434234"/>
    <lineage>
        <taxon>Eukaryota</taxon>
        <taxon>Viridiplantae</taxon>
        <taxon>Streptophyta</taxon>
        <taxon>Embryophyta</taxon>
        <taxon>Tracheophyta</taxon>
        <taxon>Spermatophyta</taxon>
        <taxon>Magnoliopsida</taxon>
        <taxon>eudicotyledons</taxon>
        <taxon>Gunneridae</taxon>
        <taxon>Pentapetalae</taxon>
        <taxon>rosids</taxon>
        <taxon>malvids</taxon>
        <taxon>Sapindales</taxon>
        <taxon>Anacardiaceae</taxon>
        <taxon>Pistacia</taxon>
    </lineage>
</organism>
<protein>
    <submittedName>
        <fullName evidence="1">Uncharacterized protein</fullName>
    </submittedName>
</protein>
<sequence length="155" mass="17315">MAPEYVKYGHFSTKSDVFRFGVLVLEIISGQQNSCFPNEEEPQDLLTYAWRNWTRGTALNMIDSSLRGCSSGEMIRCIHIGLLCVQEKVANRPTMSSVVLMLTSHSQSLPIPSKPAFFMQSSSDLDYSESSMLDYSENDALFSLNGASITELDPR</sequence>
<keyword evidence="2" id="KW-1185">Reference proteome</keyword>
<dbReference type="Proteomes" id="UP001164250">
    <property type="component" value="Chromosome 5"/>
</dbReference>
<name>A0ACC1BDA4_9ROSI</name>
<proteinExistence type="predicted"/>
<dbReference type="EMBL" id="CM047901">
    <property type="protein sequence ID" value="KAJ0096817.1"/>
    <property type="molecule type" value="Genomic_DNA"/>
</dbReference>
<gene>
    <name evidence="1" type="ORF">Patl1_27515</name>
</gene>
<reference evidence="2" key="1">
    <citation type="journal article" date="2023" name="G3 (Bethesda)">
        <title>Genome assembly and association tests identify interacting loci associated with vigor, precocity, and sex in interspecific pistachio rootstocks.</title>
        <authorList>
            <person name="Palmer W."/>
            <person name="Jacygrad E."/>
            <person name="Sagayaradj S."/>
            <person name="Cavanaugh K."/>
            <person name="Han R."/>
            <person name="Bertier L."/>
            <person name="Beede B."/>
            <person name="Kafkas S."/>
            <person name="Golino D."/>
            <person name="Preece J."/>
            <person name="Michelmore R."/>
        </authorList>
    </citation>
    <scope>NUCLEOTIDE SEQUENCE [LARGE SCALE GENOMIC DNA]</scope>
</reference>
<evidence type="ECO:0000313" key="1">
    <source>
        <dbReference type="EMBL" id="KAJ0096817.1"/>
    </source>
</evidence>
<accession>A0ACC1BDA4</accession>